<evidence type="ECO:0000313" key="3">
    <source>
        <dbReference type="RefSeq" id="XP_016928202.2"/>
    </source>
</evidence>
<gene>
    <name evidence="3" type="primary">LOC108008808</name>
</gene>
<feature type="signal peptide" evidence="1">
    <location>
        <begin position="1"/>
        <end position="24"/>
    </location>
</feature>
<dbReference type="Pfam" id="PF06313">
    <property type="entry name" value="ACP53EA"/>
    <property type="match status" value="1"/>
</dbReference>
<organism evidence="2 3">
    <name type="scientific">Drosophila suzukii</name>
    <name type="common">Spotted-wing drosophila fruit fly</name>
    <dbReference type="NCBI Taxonomy" id="28584"/>
    <lineage>
        <taxon>Eukaryota</taxon>
        <taxon>Metazoa</taxon>
        <taxon>Ecdysozoa</taxon>
        <taxon>Arthropoda</taxon>
        <taxon>Hexapoda</taxon>
        <taxon>Insecta</taxon>
        <taxon>Pterygota</taxon>
        <taxon>Neoptera</taxon>
        <taxon>Endopterygota</taxon>
        <taxon>Diptera</taxon>
        <taxon>Brachycera</taxon>
        <taxon>Muscomorpha</taxon>
        <taxon>Ephydroidea</taxon>
        <taxon>Drosophilidae</taxon>
        <taxon>Drosophila</taxon>
        <taxon>Sophophora</taxon>
    </lineage>
</organism>
<dbReference type="InterPro" id="IPR009392">
    <property type="entry name" value="ACP53EA"/>
</dbReference>
<keyword evidence="1" id="KW-0732">Signal</keyword>
<dbReference type="Proteomes" id="UP001652628">
    <property type="component" value="Chromosome 2R"/>
</dbReference>
<keyword evidence="2" id="KW-1185">Reference proteome</keyword>
<name>A0AB39Z455_DROSZ</name>
<evidence type="ECO:0000313" key="2">
    <source>
        <dbReference type="Proteomes" id="UP001652628"/>
    </source>
</evidence>
<proteinExistence type="predicted"/>
<accession>A0AB39Z455</accession>
<feature type="chain" id="PRO_5046489399" evidence="1">
    <location>
        <begin position="25"/>
        <end position="132"/>
    </location>
</feature>
<sequence length="132" mass="15142">MSRLKTIFMVSLLAIFLSPRETDAQATISENWSKLGKCTQVAIETITSLTNKIVPTFYELKKCSGYVVLEQPNGKGRKITWYLKVTFEFFKKLAFDKPECLHNLISQIAQRVKPYTEQITLLGCLDENDFII</sequence>
<protein>
    <submittedName>
        <fullName evidence="3">Accessory gland protein Acp53Ea</fullName>
    </submittedName>
</protein>
<dbReference type="GeneID" id="108008808"/>
<evidence type="ECO:0000256" key="1">
    <source>
        <dbReference type="SAM" id="SignalP"/>
    </source>
</evidence>
<dbReference type="AlphaFoldDB" id="A0AB39Z455"/>
<dbReference type="RefSeq" id="XP_016928202.2">
    <property type="nucleotide sequence ID" value="XM_017072713.4"/>
</dbReference>
<reference evidence="3" key="1">
    <citation type="submission" date="2025-08" db="UniProtKB">
        <authorList>
            <consortium name="RefSeq"/>
        </authorList>
    </citation>
    <scope>IDENTIFICATION</scope>
</reference>